<protein>
    <submittedName>
        <fullName evidence="1">Uncharacterized protein</fullName>
    </submittedName>
</protein>
<gene>
    <name evidence="1" type="ORF">J2Y00_003979</name>
</gene>
<proteinExistence type="predicted"/>
<comment type="caution">
    <text evidence="1">The sequence shown here is derived from an EMBL/GenBank/DDBJ whole genome shotgun (WGS) entry which is preliminary data.</text>
</comment>
<dbReference type="EMBL" id="JAVDQK010000013">
    <property type="protein sequence ID" value="MDR6220361.1"/>
    <property type="molecule type" value="Genomic_DNA"/>
</dbReference>
<evidence type="ECO:0000313" key="2">
    <source>
        <dbReference type="Proteomes" id="UP001185331"/>
    </source>
</evidence>
<sequence>MRVEIPGLHTGPTDTDLARVSRHELVVRHGAAEDELSAARLGLTAEQFRALQASLAALRR</sequence>
<dbReference type="AlphaFoldDB" id="A0AAE3XFG8"/>
<dbReference type="RefSeq" id="WP_309856897.1">
    <property type="nucleotide sequence ID" value="NZ_JAVDQJ010000011.1"/>
</dbReference>
<accession>A0AAE3XFG8</accession>
<evidence type="ECO:0000313" key="1">
    <source>
        <dbReference type="EMBL" id="MDR6220361.1"/>
    </source>
</evidence>
<reference evidence="1" key="1">
    <citation type="submission" date="2023-07" db="EMBL/GenBank/DDBJ databases">
        <title>Sorghum-associated microbial communities from plants grown in Nebraska, USA.</title>
        <authorList>
            <person name="Schachtman D."/>
        </authorList>
    </citation>
    <scope>NUCLEOTIDE SEQUENCE</scope>
    <source>
        <strain evidence="1">BE330</strain>
    </source>
</reference>
<name>A0AAE3XFG8_9DEIO</name>
<dbReference type="Proteomes" id="UP001185331">
    <property type="component" value="Unassembled WGS sequence"/>
</dbReference>
<organism evidence="1 2">
    <name type="scientific">Deinococcus soli</name>
    <name type="common">ex Cha et al. 2016</name>
    <dbReference type="NCBI Taxonomy" id="1309411"/>
    <lineage>
        <taxon>Bacteria</taxon>
        <taxon>Thermotogati</taxon>
        <taxon>Deinococcota</taxon>
        <taxon>Deinococci</taxon>
        <taxon>Deinococcales</taxon>
        <taxon>Deinococcaceae</taxon>
        <taxon>Deinococcus</taxon>
    </lineage>
</organism>